<dbReference type="PANTHER" id="PTHR23517">
    <property type="entry name" value="RESISTANCE PROTEIN MDTM, PUTATIVE-RELATED-RELATED"/>
    <property type="match status" value="1"/>
</dbReference>
<dbReference type="RefSeq" id="WP_042451535.1">
    <property type="nucleotide sequence ID" value="NZ_BBPN01000022.1"/>
</dbReference>
<feature type="transmembrane region" description="Helical" evidence="8">
    <location>
        <begin position="186"/>
        <end position="204"/>
    </location>
</feature>
<keyword evidence="2" id="KW-0813">Transport</keyword>
<comment type="subcellular location">
    <subcellularLocation>
        <location evidence="1">Cell membrane</location>
        <topology evidence="1">Multi-pass membrane protein</topology>
    </subcellularLocation>
</comment>
<dbReference type="Pfam" id="PF07690">
    <property type="entry name" value="MFS_1"/>
    <property type="match status" value="1"/>
</dbReference>
<feature type="transmembrane region" description="Helical" evidence="8">
    <location>
        <begin position="30"/>
        <end position="54"/>
    </location>
</feature>
<dbReference type="InterPro" id="IPR036259">
    <property type="entry name" value="MFS_trans_sf"/>
</dbReference>
<feature type="transmembrane region" description="Helical" evidence="8">
    <location>
        <begin position="60"/>
        <end position="81"/>
    </location>
</feature>
<evidence type="ECO:0000313" key="10">
    <source>
        <dbReference type="EMBL" id="SEL98654.1"/>
    </source>
</evidence>
<evidence type="ECO:0000259" key="9">
    <source>
        <dbReference type="PROSITE" id="PS50850"/>
    </source>
</evidence>
<gene>
    <name evidence="10" type="ORF">SAMN05414137_11677</name>
</gene>
<dbReference type="Gene3D" id="1.20.1250.20">
    <property type="entry name" value="MFS general substrate transporter like domains"/>
    <property type="match status" value="1"/>
</dbReference>
<dbReference type="EMBL" id="FOAZ01000016">
    <property type="protein sequence ID" value="SEL98654.1"/>
    <property type="molecule type" value="Genomic_DNA"/>
</dbReference>
<feature type="transmembrane region" description="Helical" evidence="8">
    <location>
        <begin position="162"/>
        <end position="180"/>
    </location>
</feature>
<keyword evidence="11" id="KW-1185">Reference proteome</keyword>
<dbReference type="InterPro" id="IPR050171">
    <property type="entry name" value="MFS_Transporters"/>
</dbReference>
<organism evidence="10 11">
    <name type="scientific">Streptacidiphilus jiangxiensis</name>
    <dbReference type="NCBI Taxonomy" id="235985"/>
    <lineage>
        <taxon>Bacteria</taxon>
        <taxon>Bacillati</taxon>
        <taxon>Actinomycetota</taxon>
        <taxon>Actinomycetes</taxon>
        <taxon>Kitasatosporales</taxon>
        <taxon>Streptomycetaceae</taxon>
        <taxon>Streptacidiphilus</taxon>
    </lineage>
</organism>
<dbReference type="GO" id="GO:0005886">
    <property type="term" value="C:plasma membrane"/>
    <property type="evidence" value="ECO:0007669"/>
    <property type="project" value="UniProtKB-SubCell"/>
</dbReference>
<evidence type="ECO:0000256" key="8">
    <source>
        <dbReference type="SAM" id="Phobius"/>
    </source>
</evidence>
<dbReference type="STRING" id="235985.SAMN05414137_11677"/>
<feature type="transmembrane region" description="Helical" evidence="8">
    <location>
        <begin position="282"/>
        <end position="304"/>
    </location>
</feature>
<dbReference type="SUPFAM" id="SSF103473">
    <property type="entry name" value="MFS general substrate transporter"/>
    <property type="match status" value="1"/>
</dbReference>
<evidence type="ECO:0000256" key="4">
    <source>
        <dbReference type="ARBA" id="ARBA00022692"/>
    </source>
</evidence>
<sequence>MSTLIAAERRARVPLRDRFGLPDTRGNRPLLGAATIDSLGTGLVLAFVVVYFATTTTLPLAEVGAALTLARLLASPTAVVVGPLIDRFGARRVALAGNAVSAVAYAGFLVVGSRFWEIVPVAWAAQVGAVTYWTSSTGLVALAARPDGRPRWFALLHTLRNAGLAAGGALGAFAVGAGGVTGLRAAVLANAVSYVIAALLLARWRPADASPLRRDAGQRSGRSGGRSTERDAGPDVAAAGYRRVLRDRRYLLLIAVNLTLVLPSLVLSLLLAVFVTQGLHRPAWIAGALLVANGAQVVLTQTWVTGRLARHRSSRVVAWGAALYALAFAVFAMLPGAPGWAVVVGLVVAGGVYNLAETVATPFQEELSVALAPADLRGRYLAVYQLSWTAGQTAAPALFTLLAAHGAALPWLFLVLLCGVSVLLLGRLARAHR</sequence>
<evidence type="ECO:0000256" key="2">
    <source>
        <dbReference type="ARBA" id="ARBA00022448"/>
    </source>
</evidence>
<dbReference type="Proteomes" id="UP000183015">
    <property type="component" value="Unassembled WGS sequence"/>
</dbReference>
<feature type="transmembrane region" description="Helical" evidence="8">
    <location>
        <begin position="122"/>
        <end position="142"/>
    </location>
</feature>
<reference evidence="11" key="1">
    <citation type="submission" date="2016-10" db="EMBL/GenBank/DDBJ databases">
        <authorList>
            <person name="Varghese N."/>
        </authorList>
    </citation>
    <scope>NUCLEOTIDE SEQUENCE [LARGE SCALE GENOMIC DNA]</scope>
    <source>
        <strain evidence="11">DSM 45096 / BCRC 16803 / CGMCC 4.1857 / CIP 109030 / JCM 12277 / KCTC 19219 / NBRC 100920 / 33214</strain>
    </source>
</reference>
<dbReference type="eggNOG" id="COG0477">
    <property type="taxonomic scope" value="Bacteria"/>
</dbReference>
<feature type="transmembrane region" description="Helical" evidence="8">
    <location>
        <begin position="93"/>
        <end position="116"/>
    </location>
</feature>
<dbReference type="PROSITE" id="PS50850">
    <property type="entry name" value="MFS"/>
    <property type="match status" value="1"/>
</dbReference>
<feature type="transmembrane region" description="Helical" evidence="8">
    <location>
        <begin position="250"/>
        <end position="276"/>
    </location>
</feature>
<proteinExistence type="predicted"/>
<keyword evidence="3" id="KW-1003">Cell membrane</keyword>
<dbReference type="PANTHER" id="PTHR23517:SF2">
    <property type="entry name" value="MULTIDRUG RESISTANCE PROTEIN MDTH"/>
    <property type="match status" value="1"/>
</dbReference>
<evidence type="ECO:0000256" key="5">
    <source>
        <dbReference type="ARBA" id="ARBA00022989"/>
    </source>
</evidence>
<keyword evidence="5 8" id="KW-1133">Transmembrane helix</keyword>
<dbReference type="GO" id="GO:0022857">
    <property type="term" value="F:transmembrane transporter activity"/>
    <property type="evidence" value="ECO:0007669"/>
    <property type="project" value="InterPro"/>
</dbReference>
<evidence type="ECO:0000256" key="3">
    <source>
        <dbReference type="ARBA" id="ARBA00022475"/>
    </source>
</evidence>
<feature type="transmembrane region" description="Helical" evidence="8">
    <location>
        <begin position="316"/>
        <end position="334"/>
    </location>
</feature>
<evidence type="ECO:0000256" key="1">
    <source>
        <dbReference type="ARBA" id="ARBA00004651"/>
    </source>
</evidence>
<evidence type="ECO:0000256" key="6">
    <source>
        <dbReference type="ARBA" id="ARBA00023136"/>
    </source>
</evidence>
<feature type="transmembrane region" description="Helical" evidence="8">
    <location>
        <begin position="408"/>
        <end position="429"/>
    </location>
</feature>
<dbReference type="InterPro" id="IPR011701">
    <property type="entry name" value="MFS"/>
</dbReference>
<evidence type="ECO:0000313" key="11">
    <source>
        <dbReference type="Proteomes" id="UP000183015"/>
    </source>
</evidence>
<keyword evidence="4 8" id="KW-0812">Transmembrane</keyword>
<protein>
    <submittedName>
        <fullName evidence="10">Predicted arabinose efflux permease, MFS family</fullName>
    </submittedName>
</protein>
<name>A0A1H7UPF1_STRJI</name>
<evidence type="ECO:0000256" key="7">
    <source>
        <dbReference type="SAM" id="MobiDB-lite"/>
    </source>
</evidence>
<dbReference type="AlphaFoldDB" id="A0A1H7UPF1"/>
<dbReference type="OrthoDB" id="4109786at2"/>
<keyword evidence="6 8" id="KW-0472">Membrane</keyword>
<feature type="domain" description="Major facilitator superfamily (MFS) profile" evidence="9">
    <location>
        <begin position="1"/>
        <end position="433"/>
    </location>
</feature>
<dbReference type="InterPro" id="IPR020846">
    <property type="entry name" value="MFS_dom"/>
</dbReference>
<feature type="region of interest" description="Disordered" evidence="7">
    <location>
        <begin position="211"/>
        <end position="233"/>
    </location>
</feature>
<accession>A0A1H7UPF1</accession>